<evidence type="ECO:0000313" key="2">
    <source>
        <dbReference type="Proteomes" id="UP000092634"/>
    </source>
</evidence>
<dbReference type="Proteomes" id="UP000092634">
    <property type="component" value="Unassembled WGS sequence"/>
</dbReference>
<accession>A0A1E8PP57</accession>
<name>A0A1E8PP57_9BURK</name>
<organism evidence="1 2">
    <name type="scientific">Janthinobacterium lividum</name>
    <dbReference type="NCBI Taxonomy" id="29581"/>
    <lineage>
        <taxon>Bacteria</taxon>
        <taxon>Pseudomonadati</taxon>
        <taxon>Pseudomonadota</taxon>
        <taxon>Betaproteobacteria</taxon>
        <taxon>Burkholderiales</taxon>
        <taxon>Oxalobacteraceae</taxon>
        <taxon>Janthinobacterium</taxon>
    </lineage>
</organism>
<gene>
    <name evidence="1" type="ORF">BA896_003010</name>
</gene>
<dbReference type="AlphaFoldDB" id="A0A1E8PP57"/>
<comment type="caution">
    <text evidence="1">The sequence shown here is derived from an EMBL/GenBank/DDBJ whole genome shotgun (WGS) entry which is preliminary data.</text>
</comment>
<protein>
    <submittedName>
        <fullName evidence="1">Uncharacterized protein</fullName>
    </submittedName>
</protein>
<reference evidence="1 2" key="1">
    <citation type="submission" date="2016-10" db="EMBL/GenBank/DDBJ databases">
        <title>Updated version of Genome Assembly of Janthinobacterium lividum ERGS5:01.</title>
        <authorList>
            <person name="Kumar R."/>
            <person name="Acharya V."/>
            <person name="Singh D."/>
        </authorList>
    </citation>
    <scope>NUCLEOTIDE SEQUENCE [LARGE SCALE GENOMIC DNA]</scope>
    <source>
        <strain evidence="1 2">ERGS5:01</strain>
    </source>
</reference>
<evidence type="ECO:0000313" key="1">
    <source>
        <dbReference type="EMBL" id="OFJ48098.1"/>
    </source>
</evidence>
<sequence length="549" mass="57928">MGKTSFTPQQRSAQNVQMPAPFRGINTLDPLQSMDPSYGLSIQNFVATNQGLAVRPGYRKWATGLPGTVTSLLTYHGRFNGASKLFACSGSGIYDVTSGGVVGAPVVSGLSSVNNYWQSVVQTYTQASASILVAVNGADVPRVYDGSTWKTCTQVTTPAGVGQFALTDANSNPVSISNFVDVVLHQQRLWFVANNTTVGYYCDIGQVGGVLHPLDFGPFFPSGGKLQKLATWTMDSGGSSGTQAMLVGVSDKGDVVVFQGTNPSTATDWTMIGQYKIGSPVGRRCTTQYAGDLLILTQDGLNPMSKYLQSARVESSAALTYKISPTISNLVASLSRTPGFEASVYPGANVMLLNVPQSLQSNNFQFCFNTITQGWTQFTGWPAQCFGLFNDAYYFGGTDFVALAFIGYQDGADINGAGGNNVVATAMTAFSSMDAAFGSGVVKHVKQVKPFLVTGSSSPNVYVGVNTDFDLTPIIGSATVNPATGAVWDTATWDDQNSTWVGNLTTVNRWTGVSTFPGTYVAVTVSVSATTDTLWSATDLLVAPGGPFA</sequence>
<dbReference type="EMBL" id="MAQB02000001">
    <property type="protein sequence ID" value="OFJ48098.1"/>
    <property type="molecule type" value="Genomic_DNA"/>
</dbReference>
<proteinExistence type="predicted"/>